<evidence type="ECO:0000313" key="17">
    <source>
        <dbReference type="EMBL" id="PGH26466.1"/>
    </source>
</evidence>
<dbReference type="EC" id="1.14.99.56" evidence="15"/>
<dbReference type="OrthoDB" id="3496539at2759"/>
<gene>
    <name evidence="17" type="ORF">AJ80_01779</name>
</gene>
<protein>
    <recommendedName>
        <fullName evidence="15">lytic cellulose monooxygenase (C4-dehydrogenating)</fullName>
        <ecNumber evidence="15">1.14.99.56</ecNumber>
    </recommendedName>
</protein>
<keyword evidence="10" id="KW-1015">Disulfide bond</keyword>
<evidence type="ECO:0000256" key="12">
    <source>
        <dbReference type="ARBA" id="ARBA00023326"/>
    </source>
</evidence>
<evidence type="ECO:0000256" key="13">
    <source>
        <dbReference type="ARBA" id="ARBA00044502"/>
    </source>
</evidence>
<evidence type="ECO:0000313" key="18">
    <source>
        <dbReference type="Proteomes" id="UP000224634"/>
    </source>
</evidence>
<evidence type="ECO:0000256" key="1">
    <source>
        <dbReference type="ARBA" id="ARBA00001973"/>
    </source>
</evidence>
<dbReference type="GO" id="GO:0004497">
    <property type="term" value="F:monooxygenase activity"/>
    <property type="evidence" value="ECO:0007669"/>
    <property type="project" value="UniProtKB-KW"/>
</dbReference>
<reference evidence="17 18" key="1">
    <citation type="submission" date="2017-10" db="EMBL/GenBank/DDBJ databases">
        <title>Comparative genomics in systemic dimorphic fungi from Ajellomycetaceae.</title>
        <authorList>
            <person name="Munoz J.F."/>
            <person name="Mcewen J.G."/>
            <person name="Clay O.K."/>
            <person name="Cuomo C.A."/>
        </authorList>
    </citation>
    <scope>NUCLEOTIDE SEQUENCE [LARGE SCALE GENOMIC DNA]</scope>
    <source>
        <strain evidence="17 18">UAMH7299</strain>
    </source>
</reference>
<comment type="catalytic activity">
    <reaction evidence="14">
        <text>[(1-&gt;4)-beta-D-glucosyl]n+m + reduced acceptor + O2 = 4-dehydro-beta-D-glucosyl-[(1-&gt;4)-beta-D-glucosyl]n-1 + [(1-&gt;4)-beta-D-glucosyl]m + acceptor + H2O.</text>
        <dbReference type="EC" id="1.14.99.56"/>
    </reaction>
</comment>
<evidence type="ECO:0000256" key="10">
    <source>
        <dbReference type="ARBA" id="ARBA00023157"/>
    </source>
</evidence>
<dbReference type="GO" id="GO:0005576">
    <property type="term" value="C:extracellular region"/>
    <property type="evidence" value="ECO:0007669"/>
    <property type="project" value="UniProtKB-SubCell"/>
</dbReference>
<keyword evidence="6" id="KW-0136">Cellulose degradation</keyword>
<comment type="caution">
    <text evidence="17">The sequence shown here is derived from an EMBL/GenBank/DDBJ whole genome shotgun (WGS) entry which is preliminary data.</text>
</comment>
<evidence type="ECO:0000256" key="11">
    <source>
        <dbReference type="ARBA" id="ARBA00023277"/>
    </source>
</evidence>
<comment type="similarity">
    <text evidence="13">Belongs to the polysaccharide monooxygenase AA9 family.</text>
</comment>
<evidence type="ECO:0000256" key="9">
    <source>
        <dbReference type="ARBA" id="ARBA00023033"/>
    </source>
</evidence>
<accession>A0A2B7YXT0</accession>
<comment type="cofactor">
    <cofactor evidence="1">
        <name>Cu(2+)</name>
        <dbReference type="ChEBI" id="CHEBI:29036"/>
    </cofactor>
</comment>
<evidence type="ECO:0000256" key="5">
    <source>
        <dbReference type="ARBA" id="ARBA00022729"/>
    </source>
</evidence>
<dbReference type="PANTHER" id="PTHR33353">
    <property type="entry name" value="PUTATIVE (AFU_ORTHOLOGUE AFUA_1G12560)-RELATED"/>
    <property type="match status" value="1"/>
</dbReference>
<evidence type="ECO:0000256" key="2">
    <source>
        <dbReference type="ARBA" id="ARBA00004613"/>
    </source>
</evidence>
<proteinExistence type="inferred from homology"/>
<dbReference type="Gene3D" id="2.70.50.70">
    <property type="match status" value="1"/>
</dbReference>
<keyword evidence="11" id="KW-0119">Carbohydrate metabolism</keyword>
<dbReference type="Pfam" id="PF03443">
    <property type="entry name" value="AA9"/>
    <property type="match status" value="1"/>
</dbReference>
<comment type="subcellular location">
    <subcellularLocation>
        <location evidence="2">Secreted</location>
    </subcellularLocation>
</comment>
<feature type="domain" description="Auxiliary Activity family 9 catalytic" evidence="16">
    <location>
        <begin position="59"/>
        <end position="111"/>
    </location>
</feature>
<dbReference type="PANTHER" id="PTHR33353:SF10">
    <property type="entry name" value="ENDO-BETA-1,4-GLUCANASE D"/>
    <property type="match status" value="1"/>
</dbReference>
<name>A0A2B7YXT0_POLH7</name>
<evidence type="ECO:0000256" key="7">
    <source>
        <dbReference type="ARBA" id="ARBA00023002"/>
    </source>
</evidence>
<keyword evidence="4" id="KW-0479">Metal-binding</keyword>
<evidence type="ECO:0000259" key="16">
    <source>
        <dbReference type="Pfam" id="PF03443"/>
    </source>
</evidence>
<evidence type="ECO:0000256" key="3">
    <source>
        <dbReference type="ARBA" id="ARBA00022525"/>
    </source>
</evidence>
<keyword evidence="9" id="KW-0503">Monooxygenase</keyword>
<sequence length="124" mass="12931">MQQGRHTNGEATETLEVAGGSTVGFTLRSSTVILVHVQSYLAKVLEGQSAASWDGAGLETVEVQLPSPLPLGEYLLRVEHTALHSAFEEGGTQFYISCAQINVTGGGNGEPGPNGGIPWCLHAA</sequence>
<evidence type="ECO:0000256" key="4">
    <source>
        <dbReference type="ARBA" id="ARBA00022723"/>
    </source>
</evidence>
<dbReference type="AlphaFoldDB" id="A0A2B7YXT0"/>
<keyword evidence="18" id="KW-1185">Reference proteome</keyword>
<evidence type="ECO:0000256" key="14">
    <source>
        <dbReference type="ARBA" id="ARBA00045077"/>
    </source>
</evidence>
<dbReference type="EMBL" id="PDNA01000016">
    <property type="protein sequence ID" value="PGH26466.1"/>
    <property type="molecule type" value="Genomic_DNA"/>
</dbReference>
<evidence type="ECO:0000256" key="15">
    <source>
        <dbReference type="ARBA" id="ARBA00047174"/>
    </source>
</evidence>
<dbReference type="GO" id="GO:0030245">
    <property type="term" value="P:cellulose catabolic process"/>
    <property type="evidence" value="ECO:0007669"/>
    <property type="project" value="UniProtKB-KW"/>
</dbReference>
<keyword evidence="8" id="KW-0186">Copper</keyword>
<dbReference type="Proteomes" id="UP000224634">
    <property type="component" value="Unassembled WGS sequence"/>
</dbReference>
<dbReference type="InterPro" id="IPR005103">
    <property type="entry name" value="AA9_LPMO"/>
</dbReference>
<keyword evidence="5" id="KW-0732">Signal</keyword>
<evidence type="ECO:0000256" key="8">
    <source>
        <dbReference type="ARBA" id="ARBA00023008"/>
    </source>
</evidence>
<keyword evidence="7" id="KW-0560">Oxidoreductase</keyword>
<organism evidence="17 18">
    <name type="scientific">Polytolypa hystricis (strain UAMH7299)</name>
    <dbReference type="NCBI Taxonomy" id="1447883"/>
    <lineage>
        <taxon>Eukaryota</taxon>
        <taxon>Fungi</taxon>
        <taxon>Dikarya</taxon>
        <taxon>Ascomycota</taxon>
        <taxon>Pezizomycotina</taxon>
        <taxon>Eurotiomycetes</taxon>
        <taxon>Eurotiomycetidae</taxon>
        <taxon>Onygenales</taxon>
        <taxon>Onygenales incertae sedis</taxon>
        <taxon>Polytolypa</taxon>
    </lineage>
</organism>
<keyword evidence="3" id="KW-0964">Secreted</keyword>
<evidence type="ECO:0000256" key="6">
    <source>
        <dbReference type="ARBA" id="ARBA00023001"/>
    </source>
</evidence>
<dbReference type="InterPro" id="IPR049892">
    <property type="entry name" value="AA9"/>
</dbReference>
<keyword evidence="12" id="KW-0624">Polysaccharide degradation</keyword>
<dbReference type="GO" id="GO:0046872">
    <property type="term" value="F:metal ion binding"/>
    <property type="evidence" value="ECO:0007669"/>
    <property type="project" value="UniProtKB-KW"/>
</dbReference>